<dbReference type="Proteomes" id="UP000807306">
    <property type="component" value="Unassembled WGS sequence"/>
</dbReference>
<feature type="domain" description="HAT C-terminal dimerisation" evidence="1">
    <location>
        <begin position="3"/>
        <end position="44"/>
    </location>
</feature>
<proteinExistence type="predicted"/>
<comment type="caution">
    <text evidence="2">The sequence shown here is derived from an EMBL/GenBank/DDBJ whole genome shotgun (WGS) entry which is preliminary data.</text>
</comment>
<dbReference type="GO" id="GO:0046983">
    <property type="term" value="F:protein dimerization activity"/>
    <property type="evidence" value="ECO:0007669"/>
    <property type="project" value="InterPro"/>
</dbReference>
<evidence type="ECO:0000259" key="1">
    <source>
        <dbReference type="Pfam" id="PF05699"/>
    </source>
</evidence>
<sequence>MGSDLCSAPATSVDAERAFSAGRRQVNFLQHNKSSQTFKAQMALGSWARSPLYPGIESVSQMVQGRMGREDDDFFVS</sequence>
<organism evidence="2 3">
    <name type="scientific">Crepidotus variabilis</name>
    <dbReference type="NCBI Taxonomy" id="179855"/>
    <lineage>
        <taxon>Eukaryota</taxon>
        <taxon>Fungi</taxon>
        <taxon>Dikarya</taxon>
        <taxon>Basidiomycota</taxon>
        <taxon>Agaricomycotina</taxon>
        <taxon>Agaricomycetes</taxon>
        <taxon>Agaricomycetidae</taxon>
        <taxon>Agaricales</taxon>
        <taxon>Agaricineae</taxon>
        <taxon>Crepidotaceae</taxon>
        <taxon>Crepidotus</taxon>
    </lineage>
</organism>
<evidence type="ECO:0000313" key="3">
    <source>
        <dbReference type="Proteomes" id="UP000807306"/>
    </source>
</evidence>
<protein>
    <recommendedName>
        <fullName evidence="1">HAT C-terminal dimerisation domain-containing protein</fullName>
    </recommendedName>
</protein>
<dbReference type="Pfam" id="PF05699">
    <property type="entry name" value="Dimer_Tnp_hAT"/>
    <property type="match status" value="1"/>
</dbReference>
<dbReference type="OrthoDB" id="3268424at2759"/>
<dbReference type="InterPro" id="IPR008906">
    <property type="entry name" value="HATC_C_dom"/>
</dbReference>
<reference evidence="2" key="1">
    <citation type="submission" date="2020-11" db="EMBL/GenBank/DDBJ databases">
        <authorList>
            <consortium name="DOE Joint Genome Institute"/>
            <person name="Ahrendt S."/>
            <person name="Riley R."/>
            <person name="Andreopoulos W."/>
            <person name="Labutti K."/>
            <person name="Pangilinan J."/>
            <person name="Ruiz-Duenas F.J."/>
            <person name="Barrasa J.M."/>
            <person name="Sanchez-Garcia M."/>
            <person name="Camarero S."/>
            <person name="Miyauchi S."/>
            <person name="Serrano A."/>
            <person name="Linde D."/>
            <person name="Babiker R."/>
            <person name="Drula E."/>
            <person name="Ayuso-Fernandez I."/>
            <person name="Pacheco R."/>
            <person name="Padilla G."/>
            <person name="Ferreira P."/>
            <person name="Barriuso J."/>
            <person name="Kellner H."/>
            <person name="Castanera R."/>
            <person name="Alfaro M."/>
            <person name="Ramirez L."/>
            <person name="Pisabarro A.G."/>
            <person name="Kuo A."/>
            <person name="Tritt A."/>
            <person name="Lipzen A."/>
            <person name="He G."/>
            <person name="Yan M."/>
            <person name="Ng V."/>
            <person name="Cullen D."/>
            <person name="Martin F."/>
            <person name="Rosso M.-N."/>
            <person name="Henrissat B."/>
            <person name="Hibbett D."/>
            <person name="Martinez A.T."/>
            <person name="Grigoriev I.V."/>
        </authorList>
    </citation>
    <scope>NUCLEOTIDE SEQUENCE</scope>
    <source>
        <strain evidence="2">CBS 506.95</strain>
    </source>
</reference>
<gene>
    <name evidence="2" type="ORF">CPB83DRAFT_777341</name>
</gene>
<dbReference type="AlphaFoldDB" id="A0A9P6JIQ0"/>
<evidence type="ECO:0000313" key="2">
    <source>
        <dbReference type="EMBL" id="KAF9522260.1"/>
    </source>
</evidence>
<name>A0A9P6JIQ0_9AGAR</name>
<dbReference type="EMBL" id="MU157953">
    <property type="protein sequence ID" value="KAF9522260.1"/>
    <property type="molecule type" value="Genomic_DNA"/>
</dbReference>
<keyword evidence="3" id="KW-1185">Reference proteome</keyword>
<accession>A0A9P6JIQ0</accession>